<evidence type="ECO:0000313" key="1">
    <source>
        <dbReference type="EMBL" id="SMC12891.1"/>
    </source>
</evidence>
<sequence length="178" mass="20677">MYPVIRLIAQLVKHRKDPPMPVTGTHVSHHMCLPWDIDIWMELNNGRTLTLYDLGRTSAAQRAGLVRVLRKNRWGLTMAGASVRYRRRIRTFERIEMRSRLAWWDDRFFYVEQSMWKKNGECANHIIYRSAVTSKAGIVAPHSVVDAIDPSTVKPEAPAWISAWIEADAKRPWPPMQE</sequence>
<reference evidence="1 2" key="1">
    <citation type="submission" date="2017-03" db="EMBL/GenBank/DDBJ databases">
        <authorList>
            <person name="Afonso C.L."/>
            <person name="Miller P.J."/>
            <person name="Scott M.A."/>
            <person name="Spackman E."/>
            <person name="Goraichik I."/>
            <person name="Dimitrov K.M."/>
            <person name="Suarez D.L."/>
            <person name="Swayne D.E."/>
        </authorList>
    </citation>
    <scope>NUCLEOTIDE SEQUENCE [LARGE SCALE GENOMIC DNA]</scope>
    <source>
        <strain evidence="1 2">CECT 7745</strain>
    </source>
</reference>
<dbReference type="PANTHER" id="PTHR12475">
    <property type="match status" value="1"/>
</dbReference>
<dbReference type="SUPFAM" id="SSF54637">
    <property type="entry name" value="Thioesterase/thiol ester dehydrase-isomerase"/>
    <property type="match status" value="1"/>
</dbReference>
<dbReference type="EMBL" id="FWXB01000010">
    <property type="protein sequence ID" value="SMC12891.1"/>
    <property type="molecule type" value="Genomic_DNA"/>
</dbReference>
<dbReference type="RefSeq" id="WP_085800843.1">
    <property type="nucleotide sequence ID" value="NZ_FWXB01000010.1"/>
</dbReference>
<dbReference type="Proteomes" id="UP000193224">
    <property type="component" value="Unassembled WGS sequence"/>
</dbReference>
<accession>A0A1X7BTA4</accession>
<dbReference type="AlphaFoldDB" id="A0A1X7BTA4"/>
<dbReference type="Gene3D" id="3.10.129.10">
    <property type="entry name" value="Hotdog Thioesterase"/>
    <property type="match status" value="1"/>
</dbReference>
<dbReference type="Pfam" id="PF13279">
    <property type="entry name" value="4HBT_2"/>
    <property type="match status" value="1"/>
</dbReference>
<keyword evidence="2" id="KW-1185">Reference proteome</keyword>
<protein>
    <submittedName>
        <fullName evidence="1">Thioesterase superfamily protein</fullName>
    </submittedName>
</protein>
<proteinExistence type="predicted"/>
<organism evidence="1 2">
    <name type="scientific">Roseovarius aestuarii</name>
    <dbReference type="NCBI Taxonomy" id="475083"/>
    <lineage>
        <taxon>Bacteria</taxon>
        <taxon>Pseudomonadati</taxon>
        <taxon>Pseudomonadota</taxon>
        <taxon>Alphaproteobacteria</taxon>
        <taxon>Rhodobacterales</taxon>
        <taxon>Roseobacteraceae</taxon>
        <taxon>Roseovarius</taxon>
    </lineage>
</organism>
<evidence type="ECO:0000313" key="2">
    <source>
        <dbReference type="Proteomes" id="UP000193224"/>
    </source>
</evidence>
<name>A0A1X7BTA4_9RHOB</name>
<dbReference type="InterPro" id="IPR051490">
    <property type="entry name" value="THEM6_lcsJ_thioesterase"/>
</dbReference>
<dbReference type="PANTHER" id="PTHR12475:SF4">
    <property type="entry name" value="PROTEIN THEM6"/>
    <property type="match status" value="1"/>
</dbReference>
<dbReference type="CDD" id="cd00586">
    <property type="entry name" value="4HBT"/>
    <property type="match status" value="1"/>
</dbReference>
<dbReference type="OrthoDB" id="3727779at2"/>
<dbReference type="InterPro" id="IPR029069">
    <property type="entry name" value="HotDog_dom_sf"/>
</dbReference>
<gene>
    <name evidence="1" type="ORF">ROA7745_02724</name>
</gene>